<evidence type="ECO:0000313" key="3">
    <source>
        <dbReference type="Proteomes" id="UP001642487"/>
    </source>
</evidence>
<evidence type="ECO:0000313" key="2">
    <source>
        <dbReference type="EMBL" id="CAK9319443.1"/>
    </source>
</evidence>
<protein>
    <submittedName>
        <fullName evidence="2">Uncharacterized protein</fullName>
    </submittedName>
</protein>
<gene>
    <name evidence="2" type="ORF">CITCOLO1_LOCUS11448</name>
</gene>
<proteinExistence type="predicted"/>
<feature type="compositionally biased region" description="Polar residues" evidence="1">
    <location>
        <begin position="59"/>
        <end position="71"/>
    </location>
</feature>
<keyword evidence="3" id="KW-1185">Reference proteome</keyword>
<feature type="region of interest" description="Disordered" evidence="1">
    <location>
        <begin position="1"/>
        <end position="20"/>
    </location>
</feature>
<dbReference type="EMBL" id="OZ021738">
    <property type="protein sequence ID" value="CAK9319443.1"/>
    <property type="molecule type" value="Genomic_DNA"/>
</dbReference>
<feature type="region of interest" description="Disordered" evidence="1">
    <location>
        <begin position="48"/>
        <end position="71"/>
    </location>
</feature>
<organism evidence="2 3">
    <name type="scientific">Citrullus colocynthis</name>
    <name type="common">colocynth</name>
    <dbReference type="NCBI Taxonomy" id="252529"/>
    <lineage>
        <taxon>Eukaryota</taxon>
        <taxon>Viridiplantae</taxon>
        <taxon>Streptophyta</taxon>
        <taxon>Embryophyta</taxon>
        <taxon>Tracheophyta</taxon>
        <taxon>Spermatophyta</taxon>
        <taxon>Magnoliopsida</taxon>
        <taxon>eudicotyledons</taxon>
        <taxon>Gunneridae</taxon>
        <taxon>Pentapetalae</taxon>
        <taxon>rosids</taxon>
        <taxon>fabids</taxon>
        <taxon>Cucurbitales</taxon>
        <taxon>Cucurbitaceae</taxon>
        <taxon>Benincaseae</taxon>
        <taxon>Citrullus</taxon>
    </lineage>
</organism>
<evidence type="ECO:0000256" key="1">
    <source>
        <dbReference type="SAM" id="MobiDB-lite"/>
    </source>
</evidence>
<reference evidence="2 3" key="1">
    <citation type="submission" date="2024-03" db="EMBL/GenBank/DDBJ databases">
        <authorList>
            <person name="Gkanogiannis A."/>
            <person name="Becerra Lopez-Lavalle L."/>
        </authorList>
    </citation>
    <scope>NUCLEOTIDE SEQUENCE [LARGE SCALE GENOMIC DNA]</scope>
</reference>
<name>A0ABP0YG24_9ROSI</name>
<sequence>MVGTTLLAENDLDPEEDGLKDKRAVYSPSPLWCLLATWSKSSEVKSISKYQIPPPPPSQLSRHSLGHQNSRCRVDHSKRGRERESRISITVASYHFLHRFPNPSSDLIPAAGVGILLPDEHYCAWGRTTTIYVHWAVSTDGQFLSWAYRITWCIRRGCLFLSSFCQEVVFLSNFH</sequence>
<accession>A0ABP0YG24</accession>
<dbReference type="Proteomes" id="UP001642487">
    <property type="component" value="Chromosome 4"/>
</dbReference>